<evidence type="ECO:0000313" key="2">
    <source>
        <dbReference type="EMBL" id="MFB9555618.1"/>
    </source>
</evidence>
<feature type="transmembrane region" description="Helical" evidence="1">
    <location>
        <begin position="99"/>
        <end position="119"/>
    </location>
</feature>
<feature type="transmembrane region" description="Helical" evidence="1">
    <location>
        <begin position="44"/>
        <end position="61"/>
    </location>
</feature>
<dbReference type="Pfam" id="PF19608">
    <property type="entry name" value="DUF6113"/>
    <property type="match status" value="1"/>
</dbReference>
<evidence type="ECO:0000313" key="3">
    <source>
        <dbReference type="Proteomes" id="UP001589716"/>
    </source>
</evidence>
<name>A0ABV5QQ27_9ACTN</name>
<comment type="caution">
    <text evidence="2">The sequence shown here is derived from an EMBL/GenBank/DDBJ whole genome shotgun (WGS) entry which is preliminary data.</text>
</comment>
<evidence type="ECO:0000256" key="1">
    <source>
        <dbReference type="SAM" id="Phobius"/>
    </source>
</evidence>
<sequence length="126" mass="12628">MTAHQHADPLPAPGVRYVWYGALFVLGALVGTAGSLVQAAWMPGGLFLALLASAGLFHGGLRATGTQVGVAAAGGGWLVAIVLLSLGRPEGDGLFGGGLGEMVYLLGGMAVAVMCATMSRLPRPTP</sequence>
<dbReference type="EMBL" id="JBHMCT010000009">
    <property type="protein sequence ID" value="MFB9555618.1"/>
    <property type="molecule type" value="Genomic_DNA"/>
</dbReference>
<accession>A0ABV5QQ27</accession>
<feature type="transmembrane region" description="Helical" evidence="1">
    <location>
        <begin position="17"/>
        <end position="37"/>
    </location>
</feature>
<keyword evidence="1" id="KW-0472">Membrane</keyword>
<keyword evidence="1" id="KW-0812">Transmembrane</keyword>
<gene>
    <name evidence="2" type="ORF">ACFFTP_15670</name>
</gene>
<organism evidence="2 3">
    <name type="scientific">Streptomyces roseoviridis</name>
    <dbReference type="NCBI Taxonomy" id="67361"/>
    <lineage>
        <taxon>Bacteria</taxon>
        <taxon>Bacillati</taxon>
        <taxon>Actinomycetota</taxon>
        <taxon>Actinomycetes</taxon>
        <taxon>Kitasatosporales</taxon>
        <taxon>Streptomycetaceae</taxon>
        <taxon>Streptomyces</taxon>
    </lineage>
</organism>
<reference evidence="2 3" key="1">
    <citation type="submission" date="2024-09" db="EMBL/GenBank/DDBJ databases">
        <authorList>
            <person name="Sun Q."/>
            <person name="Mori K."/>
        </authorList>
    </citation>
    <scope>NUCLEOTIDE SEQUENCE [LARGE SCALE GENOMIC DNA]</scope>
    <source>
        <strain evidence="2 3">JCM 4414</strain>
    </source>
</reference>
<dbReference type="RefSeq" id="WP_382745858.1">
    <property type="nucleotide sequence ID" value="NZ_BAAAWU010000001.1"/>
</dbReference>
<protein>
    <submittedName>
        <fullName evidence="2">DUF6113 family protein</fullName>
    </submittedName>
</protein>
<keyword evidence="3" id="KW-1185">Reference proteome</keyword>
<dbReference type="Proteomes" id="UP001589716">
    <property type="component" value="Unassembled WGS sequence"/>
</dbReference>
<dbReference type="InterPro" id="IPR046095">
    <property type="entry name" value="DUF6113"/>
</dbReference>
<proteinExistence type="predicted"/>
<feature type="transmembrane region" description="Helical" evidence="1">
    <location>
        <begin position="67"/>
        <end position="87"/>
    </location>
</feature>
<keyword evidence="1" id="KW-1133">Transmembrane helix</keyword>